<dbReference type="Pfam" id="PF00403">
    <property type="entry name" value="HMA"/>
    <property type="match status" value="1"/>
</dbReference>
<dbReference type="GO" id="GO:0046872">
    <property type="term" value="F:metal ion binding"/>
    <property type="evidence" value="ECO:0007669"/>
    <property type="project" value="InterPro"/>
</dbReference>
<proteinExistence type="predicted"/>
<evidence type="ECO:0000256" key="1">
    <source>
        <dbReference type="SAM" id="SignalP"/>
    </source>
</evidence>
<dbReference type="EMBL" id="LT608328">
    <property type="protein sequence ID" value="SCM55536.1"/>
    <property type="molecule type" value="Genomic_DNA"/>
</dbReference>
<dbReference type="SUPFAM" id="SSF55008">
    <property type="entry name" value="HMA, heavy metal-associated domain"/>
    <property type="match status" value="1"/>
</dbReference>
<dbReference type="PROSITE" id="PS50846">
    <property type="entry name" value="HMA_2"/>
    <property type="match status" value="1"/>
</dbReference>
<evidence type="ECO:0000313" key="3">
    <source>
        <dbReference type="EMBL" id="SCM55536.1"/>
    </source>
</evidence>
<dbReference type="InterPro" id="IPR036163">
    <property type="entry name" value="HMA_dom_sf"/>
</dbReference>
<accession>A0A1G4G491</accession>
<keyword evidence="4" id="KW-1185">Reference proteome</keyword>
<dbReference type="InterPro" id="IPR006121">
    <property type="entry name" value="HMA_dom"/>
</dbReference>
<name>A0A1G4G491_9BACT</name>
<dbReference type="KEGG" id="pmuc:ING2E5A_0439"/>
<feature type="signal peptide" evidence="1">
    <location>
        <begin position="1"/>
        <end position="20"/>
    </location>
</feature>
<gene>
    <name evidence="3" type="ORF">ING2E5A_0439</name>
</gene>
<feature type="chain" id="PRO_5009603768" description="HMA domain-containing protein" evidence="1">
    <location>
        <begin position="21"/>
        <end position="107"/>
    </location>
</feature>
<organism evidence="3 4">
    <name type="scientific">Petrimonas mucosa</name>
    <dbReference type="NCBI Taxonomy" id="1642646"/>
    <lineage>
        <taxon>Bacteria</taxon>
        <taxon>Pseudomonadati</taxon>
        <taxon>Bacteroidota</taxon>
        <taxon>Bacteroidia</taxon>
        <taxon>Bacteroidales</taxon>
        <taxon>Dysgonomonadaceae</taxon>
        <taxon>Petrimonas</taxon>
    </lineage>
</organism>
<reference evidence="3 4" key="1">
    <citation type="submission" date="2016-08" db="EMBL/GenBank/DDBJ databases">
        <authorList>
            <person name="Seilhamer J.J."/>
        </authorList>
    </citation>
    <scope>NUCLEOTIDE SEQUENCE [LARGE SCALE GENOMIC DNA]</scope>
    <source>
        <strain evidence="3">ING2-E5A</strain>
    </source>
</reference>
<dbReference type="Proteomes" id="UP000178485">
    <property type="component" value="Chromosome i"/>
</dbReference>
<dbReference type="AlphaFoldDB" id="A0A1G4G491"/>
<dbReference type="STRING" id="1642646.ING2E5A_0439"/>
<protein>
    <recommendedName>
        <fullName evidence="2">HMA domain-containing protein</fullName>
    </recommendedName>
</protein>
<dbReference type="RefSeq" id="WP_071135986.1">
    <property type="nucleotide sequence ID" value="NZ_DUQN01000067.1"/>
</dbReference>
<keyword evidence="1" id="KW-0732">Signal</keyword>
<dbReference type="Gene3D" id="3.30.70.100">
    <property type="match status" value="1"/>
</dbReference>
<feature type="domain" description="HMA" evidence="2">
    <location>
        <begin position="31"/>
        <end position="98"/>
    </location>
</feature>
<evidence type="ECO:0000313" key="4">
    <source>
        <dbReference type="Proteomes" id="UP000178485"/>
    </source>
</evidence>
<sequence>MKRLVLLFTIVALSTGVTFAQKQQKKDDKKETVEFFVTSEEMCHNCVRKVNNNLPFEKGVTGLDVSQEKNTIRITYRKDRTSPEKLKAAIEKLNMKVEEVKQPEGKK</sequence>
<evidence type="ECO:0000259" key="2">
    <source>
        <dbReference type="PROSITE" id="PS50846"/>
    </source>
</evidence>